<dbReference type="PANTHER" id="PTHR32308">
    <property type="entry name" value="LYASE BETA SUBUNIT, PUTATIVE (AFU_ORTHOLOGUE AFUA_4G13030)-RELATED"/>
    <property type="match status" value="1"/>
</dbReference>
<keyword evidence="3" id="KW-0460">Magnesium</keyword>
<reference evidence="6" key="1">
    <citation type="submission" date="2017-09" db="EMBL/GenBank/DDBJ databases">
        <authorList>
            <person name="Zhang Y."/>
            <person name="Huang X."/>
            <person name="Liu J."/>
            <person name="Lu L."/>
            <person name="Peng K."/>
        </authorList>
    </citation>
    <scope>NUCLEOTIDE SEQUENCE [LARGE SCALE GENOMIC DNA]</scope>
    <source>
        <strain evidence="6">S-XJ-1</strain>
    </source>
</reference>
<evidence type="ECO:0000256" key="2">
    <source>
        <dbReference type="ARBA" id="ARBA00022723"/>
    </source>
</evidence>
<dbReference type="RefSeq" id="WP_095718214.1">
    <property type="nucleotide sequence ID" value="NZ_NTGA01000016.1"/>
</dbReference>
<dbReference type="GO" id="GO:0006107">
    <property type="term" value="P:oxaloacetate metabolic process"/>
    <property type="evidence" value="ECO:0007669"/>
    <property type="project" value="TreeGrafter"/>
</dbReference>
<gene>
    <name evidence="5" type="ORF">CEY15_09420</name>
</gene>
<organism evidence="5 6">
    <name type="scientific">Dietzia natronolimnaea</name>
    <dbReference type="NCBI Taxonomy" id="161920"/>
    <lineage>
        <taxon>Bacteria</taxon>
        <taxon>Bacillati</taxon>
        <taxon>Actinomycetota</taxon>
        <taxon>Actinomycetes</taxon>
        <taxon>Mycobacteriales</taxon>
        <taxon>Dietziaceae</taxon>
        <taxon>Dietzia</taxon>
    </lineage>
</organism>
<dbReference type="GO" id="GO:0000287">
    <property type="term" value="F:magnesium ion binding"/>
    <property type="evidence" value="ECO:0007669"/>
    <property type="project" value="TreeGrafter"/>
</dbReference>
<evidence type="ECO:0000313" key="6">
    <source>
        <dbReference type="Proteomes" id="UP000218810"/>
    </source>
</evidence>
<keyword evidence="6" id="KW-1185">Reference proteome</keyword>
<proteinExistence type="predicted"/>
<dbReference type="GO" id="GO:0003824">
    <property type="term" value="F:catalytic activity"/>
    <property type="evidence" value="ECO:0007669"/>
    <property type="project" value="InterPro"/>
</dbReference>
<protein>
    <submittedName>
        <fullName evidence="5">Aldolase</fullName>
    </submittedName>
</protein>
<dbReference type="InterPro" id="IPR015813">
    <property type="entry name" value="Pyrv/PenolPyrv_kinase-like_dom"/>
</dbReference>
<dbReference type="Gene3D" id="3.20.20.60">
    <property type="entry name" value="Phosphoenolpyruvate-binding domains"/>
    <property type="match status" value="1"/>
</dbReference>
<name>A0A2A2WPY9_9ACTN</name>
<dbReference type="EMBL" id="NTGA01000016">
    <property type="protein sequence ID" value="PAY23257.1"/>
    <property type="molecule type" value="Genomic_DNA"/>
</dbReference>
<feature type="region of interest" description="Disordered" evidence="4">
    <location>
        <begin position="432"/>
        <end position="456"/>
    </location>
</feature>
<accession>A0A2A2WPY9</accession>
<comment type="cofactor">
    <cofactor evidence="1">
        <name>Mg(2+)</name>
        <dbReference type="ChEBI" id="CHEBI:18420"/>
    </cofactor>
</comment>
<dbReference type="InterPro" id="IPR040442">
    <property type="entry name" value="Pyrv_kinase-like_dom_sf"/>
</dbReference>
<evidence type="ECO:0000256" key="3">
    <source>
        <dbReference type="ARBA" id="ARBA00022842"/>
    </source>
</evidence>
<dbReference type="Pfam" id="PF22484">
    <property type="entry name" value="DUF6986"/>
    <property type="match status" value="1"/>
</dbReference>
<evidence type="ECO:0000256" key="1">
    <source>
        <dbReference type="ARBA" id="ARBA00001946"/>
    </source>
</evidence>
<dbReference type="InterPro" id="IPR054255">
    <property type="entry name" value="DUF6986"/>
</dbReference>
<sequence>MTGGLRGLDGLADALDSDLAGADADLARRFPGPAATRQPVHTLYLPAERVHAGVVAEVGAAALEVFDTHLPDAPTLVRVFGELVPGGPDPEVEAASLHALVRGKLEREPVEDLRIDFEDGFTQRGVPAAARDRDEDAHIDRVVADLLAAPSLLPPFWGLRFGSLDPQTRRRGIRTFTRFVSGLAAGGGWHGGLASGFRPTLPKVTSVDQVRAMVRMCRELEKASGLAERTLGFEIQIETPQSICGPDGSALVARLVHAADRRCIGLHYGTYDYSAACGIAAEYQAMDHPVADHAKAVMQVAAAGTGVALSDGSTNRLPVGEADAVLTAWQLHARLVDRSLRRGFYQGWDLHPAQLVSRYVATYAFYRRSLPAAGARLSAYLGTADRSAASGAESPGYLDEPATARALADFCVRALDCGAATDAEVEGLAGADRATLDKLRRPGTGQAPHSPGEATT</sequence>
<evidence type="ECO:0000256" key="4">
    <source>
        <dbReference type="SAM" id="MobiDB-lite"/>
    </source>
</evidence>
<comment type="caution">
    <text evidence="5">The sequence shown here is derived from an EMBL/GenBank/DDBJ whole genome shotgun (WGS) entry which is preliminary data.</text>
</comment>
<keyword evidence="2" id="KW-0479">Metal-binding</keyword>
<dbReference type="SUPFAM" id="SSF51621">
    <property type="entry name" value="Phosphoenolpyruvate/pyruvate domain"/>
    <property type="match status" value="1"/>
</dbReference>
<dbReference type="PANTHER" id="PTHR32308:SF10">
    <property type="entry name" value="CITRATE LYASE SUBUNIT BETA"/>
    <property type="match status" value="1"/>
</dbReference>
<dbReference type="OrthoDB" id="9808769at2"/>
<evidence type="ECO:0000313" key="5">
    <source>
        <dbReference type="EMBL" id="PAY23257.1"/>
    </source>
</evidence>
<dbReference type="AlphaFoldDB" id="A0A2A2WPY9"/>
<dbReference type="Proteomes" id="UP000218810">
    <property type="component" value="Unassembled WGS sequence"/>
</dbReference>